<accession>A0A183PYZ4</accession>
<gene>
    <name evidence="1" type="ORF">SMTD_LOCUS19580</name>
</gene>
<keyword evidence="2" id="KW-1185">Reference proteome</keyword>
<name>A0A183PYZ4_9TREM</name>
<dbReference type="EMBL" id="UZAL01042602">
    <property type="protein sequence ID" value="VDP80226.1"/>
    <property type="molecule type" value="Genomic_DNA"/>
</dbReference>
<evidence type="ECO:0000313" key="2">
    <source>
        <dbReference type="Proteomes" id="UP000269396"/>
    </source>
</evidence>
<proteinExistence type="predicted"/>
<sequence>MKRRIHYHFIVKIVVNVFHVHGFVIYIIERIQVKNHMNVLYVADVLLIVQICAHINVFIKNENNSW</sequence>
<reference evidence="1 2" key="1">
    <citation type="submission" date="2018-11" db="EMBL/GenBank/DDBJ databases">
        <authorList>
            <consortium name="Pathogen Informatics"/>
        </authorList>
    </citation>
    <scope>NUCLEOTIDE SEQUENCE [LARGE SCALE GENOMIC DNA]</scope>
    <source>
        <strain>Denwood</strain>
        <strain evidence="2">Zambia</strain>
    </source>
</reference>
<dbReference type="Proteomes" id="UP000269396">
    <property type="component" value="Unassembled WGS sequence"/>
</dbReference>
<protein>
    <submittedName>
        <fullName evidence="1">Uncharacterized protein</fullName>
    </submittedName>
</protein>
<evidence type="ECO:0000313" key="1">
    <source>
        <dbReference type="EMBL" id="VDP80226.1"/>
    </source>
</evidence>
<dbReference type="AlphaFoldDB" id="A0A183PYZ4"/>
<organism evidence="1 2">
    <name type="scientific">Schistosoma mattheei</name>
    <dbReference type="NCBI Taxonomy" id="31246"/>
    <lineage>
        <taxon>Eukaryota</taxon>
        <taxon>Metazoa</taxon>
        <taxon>Spiralia</taxon>
        <taxon>Lophotrochozoa</taxon>
        <taxon>Platyhelminthes</taxon>
        <taxon>Trematoda</taxon>
        <taxon>Digenea</taxon>
        <taxon>Strigeidida</taxon>
        <taxon>Schistosomatoidea</taxon>
        <taxon>Schistosomatidae</taxon>
        <taxon>Schistosoma</taxon>
    </lineage>
</organism>